<dbReference type="PROSITE" id="PS50005">
    <property type="entry name" value="TPR"/>
    <property type="match status" value="1"/>
</dbReference>
<evidence type="ECO:0000256" key="10">
    <source>
        <dbReference type="ARBA" id="ARBA00022833"/>
    </source>
</evidence>
<reference evidence="15" key="1">
    <citation type="submission" date="2022-12" db="EMBL/GenBank/DDBJ databases">
        <title>Genome assemblies of Blomia tropicalis.</title>
        <authorList>
            <person name="Cui Y."/>
        </authorList>
    </citation>
    <scope>NUCLEOTIDE SEQUENCE</scope>
    <source>
        <tissue evidence="15">Adult mites</tissue>
    </source>
</reference>
<sequence length="936" mass="107516">MTITDHMRNIHLRYLQKHLKTLSSSSSSLDTSRIALLFFAISGLDLLNGLDQLTEDTKKEIIDWIYLQQLQPANKDDNLPLNGKFGFRGSPTNGDNSEFDYCNLTITYCALATLLILGDDFSRLNKSAIIKGLKEHQKSDGRFVQALIEGEDDLRITYSAATICYILNDWTSIDSDLMFSFIRNCQSYENGFGQTPGTEAHGGTTFCAIASLYLMDRLSEIDIHQKNAIIRWCLQRQVSGFQGRPYKDPDTCYSFWVGASLDLLDSYQFVNDQKNIEFLDSTQELMIGGFSKHPDDYPDIMHTFLGISALSVRAHANIRFYYNNISQIKKIFGIVDGASILYYYGTSLYQVKEYRHAMHIFKTILTCYSDHFATFHNQINKNKTSVKRKSSSDDSLEDNAECVCTAIEVKYQIHLCYKKLGMHKSAVNILLSVPKESLTIAALISLGDLYIELNQIKEALDYYASAVCKNPFALFTLKRCFKYCSQTHAEELLRTVSQNLSDKLPPIESSPLLKLVKAHHYSQMPNTLTQSCRIYFDLRSPLTEDPHLGTGYLQENKKFSRRPENPYMLLETAKILYYEGYISNANYYFETVYETHQDLVEGIDCYAACLYRDDKKKQLQQLACKVIDSCTGTDSYIQTTVKTIEKDTKALMIWDSNNMLTRTEPWVVLGYYNLMKEDHKTSLFANKAFMINPKDEETLVLKSFIYGKRFGDTMNRDRGPNIHQQFINEVEGWFYKTKQKRSYMRFEILKHVAEAILFQDGRLNAENYVKSAIKQYGMNARIYAFFYMLTTMDSKSTSSDRTESVKMLEQAVHLNPFYLSAVAILAKEYIGRGKHELAFDMLQKANKKFDSILLDELVVECYLKCSNEEKALLHKSKTSKKSKFFVKKIKEDSLLDLLTEVDVHSVSFVNADNFLSPILHYDLNLDHEPPLSMESD</sequence>
<dbReference type="GO" id="GO:0005953">
    <property type="term" value="C:CAAX-protein geranylgeranyltransferase complex"/>
    <property type="evidence" value="ECO:0007669"/>
    <property type="project" value="InterPro"/>
</dbReference>
<evidence type="ECO:0000256" key="7">
    <source>
        <dbReference type="ARBA" id="ARBA00022679"/>
    </source>
</evidence>
<dbReference type="PANTHER" id="PTHR11774:SF4">
    <property type="entry name" value="GERANYLGERANYL TRANSFERASE TYPE-1 SUBUNIT BETA"/>
    <property type="match status" value="1"/>
</dbReference>
<keyword evidence="9" id="KW-0677">Repeat</keyword>
<evidence type="ECO:0000256" key="12">
    <source>
        <dbReference type="ARBA" id="ARBA00031713"/>
    </source>
</evidence>
<dbReference type="InterPro" id="IPR045089">
    <property type="entry name" value="PGGT1B-like"/>
</dbReference>
<dbReference type="InterPro" id="IPR041960">
    <property type="entry name" value="GGTase_I_beta"/>
</dbReference>
<comment type="similarity">
    <text evidence="3">Belongs to the protein prenyltransferase subunit beta family.</text>
</comment>
<keyword evidence="6" id="KW-0637">Prenyltransferase</keyword>
<dbReference type="InterPro" id="IPR001330">
    <property type="entry name" value="Prenyltrans"/>
</dbReference>
<dbReference type="InterPro" id="IPR019734">
    <property type="entry name" value="TPR_rpt"/>
</dbReference>
<dbReference type="Gene3D" id="1.50.10.20">
    <property type="match status" value="1"/>
</dbReference>
<evidence type="ECO:0000256" key="2">
    <source>
        <dbReference type="ARBA" id="ARBA00001947"/>
    </source>
</evidence>
<keyword evidence="11" id="KW-0460">Magnesium</keyword>
<comment type="cofactor">
    <cofactor evidence="2">
        <name>Zn(2+)</name>
        <dbReference type="ChEBI" id="CHEBI:29105"/>
    </cofactor>
</comment>
<comment type="cofactor">
    <cofactor evidence="1">
        <name>Mg(2+)</name>
        <dbReference type="ChEBI" id="CHEBI:18420"/>
    </cofactor>
</comment>
<accession>A0A9Q0LZM1</accession>
<dbReference type="Gene3D" id="1.25.40.10">
    <property type="entry name" value="Tetratricopeptide repeat domain"/>
    <property type="match status" value="2"/>
</dbReference>
<dbReference type="CDD" id="cd02895">
    <property type="entry name" value="GGTase-I"/>
    <property type="match status" value="1"/>
</dbReference>
<dbReference type="GO" id="GO:0004662">
    <property type="term" value="F:CAAX-protein geranylgeranyltransferase activity"/>
    <property type="evidence" value="ECO:0007669"/>
    <property type="project" value="UniProtKB-EC"/>
</dbReference>
<evidence type="ECO:0000256" key="5">
    <source>
        <dbReference type="ARBA" id="ARBA00020603"/>
    </source>
</evidence>
<dbReference type="Pfam" id="PF00432">
    <property type="entry name" value="Prenyltrans"/>
    <property type="match status" value="1"/>
</dbReference>
<dbReference type="SUPFAM" id="SSF48239">
    <property type="entry name" value="Terpenoid cyclases/Protein prenyltransferases"/>
    <property type="match status" value="1"/>
</dbReference>
<evidence type="ECO:0000256" key="9">
    <source>
        <dbReference type="ARBA" id="ARBA00022737"/>
    </source>
</evidence>
<dbReference type="AlphaFoldDB" id="A0A9Q0LZM1"/>
<dbReference type="GO" id="GO:0046872">
    <property type="term" value="F:metal ion binding"/>
    <property type="evidence" value="ECO:0007669"/>
    <property type="project" value="UniProtKB-KW"/>
</dbReference>
<keyword evidence="10" id="KW-0862">Zinc</keyword>
<evidence type="ECO:0000259" key="14">
    <source>
        <dbReference type="Pfam" id="PF00432"/>
    </source>
</evidence>
<keyword evidence="7" id="KW-0808">Transferase</keyword>
<evidence type="ECO:0000256" key="13">
    <source>
        <dbReference type="PROSITE-ProRule" id="PRU00339"/>
    </source>
</evidence>
<feature type="repeat" description="TPR" evidence="13">
    <location>
        <begin position="440"/>
        <end position="473"/>
    </location>
</feature>
<comment type="caution">
    <text evidence="15">The sequence shown here is derived from an EMBL/GenBank/DDBJ whole genome shotgun (WGS) entry which is preliminary data.</text>
</comment>
<organism evidence="15 16">
    <name type="scientific">Blomia tropicalis</name>
    <name type="common">Mite</name>
    <dbReference type="NCBI Taxonomy" id="40697"/>
    <lineage>
        <taxon>Eukaryota</taxon>
        <taxon>Metazoa</taxon>
        <taxon>Ecdysozoa</taxon>
        <taxon>Arthropoda</taxon>
        <taxon>Chelicerata</taxon>
        <taxon>Arachnida</taxon>
        <taxon>Acari</taxon>
        <taxon>Acariformes</taxon>
        <taxon>Sarcoptiformes</taxon>
        <taxon>Astigmata</taxon>
        <taxon>Glycyphagoidea</taxon>
        <taxon>Echimyopodidae</taxon>
        <taxon>Blomia</taxon>
    </lineage>
</organism>
<dbReference type="InterPro" id="IPR008930">
    <property type="entry name" value="Terpenoid_cyclase/PrenylTrfase"/>
</dbReference>
<dbReference type="EMBL" id="JAPWDV010000003">
    <property type="protein sequence ID" value="KAJ6216555.1"/>
    <property type="molecule type" value="Genomic_DNA"/>
</dbReference>
<proteinExistence type="inferred from homology"/>
<evidence type="ECO:0000256" key="6">
    <source>
        <dbReference type="ARBA" id="ARBA00022602"/>
    </source>
</evidence>
<evidence type="ECO:0000256" key="11">
    <source>
        <dbReference type="ARBA" id="ARBA00022842"/>
    </source>
</evidence>
<dbReference type="InterPro" id="IPR011990">
    <property type="entry name" value="TPR-like_helical_dom_sf"/>
</dbReference>
<dbReference type="PANTHER" id="PTHR11774">
    <property type="entry name" value="GERANYLGERANYL TRANSFERASE TYPE BETA SUBUNIT"/>
    <property type="match status" value="1"/>
</dbReference>
<evidence type="ECO:0000256" key="3">
    <source>
        <dbReference type="ARBA" id="ARBA00010497"/>
    </source>
</evidence>
<evidence type="ECO:0000313" key="16">
    <source>
        <dbReference type="Proteomes" id="UP001142055"/>
    </source>
</evidence>
<evidence type="ECO:0000256" key="8">
    <source>
        <dbReference type="ARBA" id="ARBA00022723"/>
    </source>
</evidence>
<evidence type="ECO:0000256" key="4">
    <source>
        <dbReference type="ARBA" id="ARBA00012700"/>
    </source>
</evidence>
<name>A0A9Q0LZM1_BLOTA</name>
<dbReference type="SUPFAM" id="SSF48452">
    <property type="entry name" value="TPR-like"/>
    <property type="match status" value="1"/>
</dbReference>
<dbReference type="Proteomes" id="UP001142055">
    <property type="component" value="Chromosome 3"/>
</dbReference>
<evidence type="ECO:0000313" key="15">
    <source>
        <dbReference type="EMBL" id="KAJ6216555.1"/>
    </source>
</evidence>
<keyword evidence="8" id="KW-0479">Metal-binding</keyword>
<dbReference type="EC" id="2.5.1.59" evidence="4"/>
<protein>
    <recommendedName>
        <fullName evidence="5">Geranylgeranyl transferase type-1 subunit beta</fullName>
        <ecNumber evidence="4">2.5.1.59</ecNumber>
    </recommendedName>
    <alternativeName>
        <fullName evidence="12">Geranylgeranyl transferase type I subunit beta</fullName>
    </alternativeName>
</protein>
<evidence type="ECO:0000256" key="1">
    <source>
        <dbReference type="ARBA" id="ARBA00001946"/>
    </source>
</evidence>
<keyword evidence="16" id="KW-1185">Reference proteome</keyword>
<gene>
    <name evidence="15" type="ORF">RDWZM_007712</name>
</gene>
<keyword evidence="13" id="KW-0802">TPR repeat</keyword>
<feature type="domain" description="Prenyltransferase alpha-alpha toroid" evidence="14">
    <location>
        <begin position="8"/>
        <end position="329"/>
    </location>
</feature>